<evidence type="ECO:0000256" key="1">
    <source>
        <dbReference type="SAM" id="MobiDB-lite"/>
    </source>
</evidence>
<dbReference type="Proteomes" id="UP001500274">
    <property type="component" value="Unassembled WGS sequence"/>
</dbReference>
<keyword evidence="2" id="KW-1133">Transmembrane helix</keyword>
<feature type="region of interest" description="Disordered" evidence="1">
    <location>
        <begin position="163"/>
        <end position="196"/>
    </location>
</feature>
<name>A0ABN3PEU8_9MICO</name>
<dbReference type="EMBL" id="BAAARI010000014">
    <property type="protein sequence ID" value="GAA2582295.1"/>
    <property type="molecule type" value="Genomic_DNA"/>
</dbReference>
<evidence type="ECO:0000256" key="2">
    <source>
        <dbReference type="SAM" id="Phobius"/>
    </source>
</evidence>
<feature type="transmembrane region" description="Helical" evidence="2">
    <location>
        <begin position="51"/>
        <end position="69"/>
    </location>
</feature>
<accession>A0ABN3PEU8</accession>
<reference evidence="3 4" key="1">
    <citation type="journal article" date="2019" name="Int. J. Syst. Evol. Microbiol.">
        <title>The Global Catalogue of Microorganisms (GCM) 10K type strain sequencing project: providing services to taxonomists for standard genome sequencing and annotation.</title>
        <authorList>
            <consortium name="The Broad Institute Genomics Platform"/>
            <consortium name="The Broad Institute Genome Sequencing Center for Infectious Disease"/>
            <person name="Wu L."/>
            <person name="Ma J."/>
        </authorList>
    </citation>
    <scope>NUCLEOTIDE SEQUENCE [LARGE SCALE GENOMIC DNA]</scope>
    <source>
        <strain evidence="3 4">JCM 16365</strain>
    </source>
</reference>
<protein>
    <submittedName>
        <fullName evidence="3">Uncharacterized protein</fullName>
    </submittedName>
</protein>
<dbReference type="RefSeq" id="WP_344229408.1">
    <property type="nucleotide sequence ID" value="NZ_BAAARI010000014.1"/>
</dbReference>
<evidence type="ECO:0000313" key="3">
    <source>
        <dbReference type="EMBL" id="GAA2582295.1"/>
    </source>
</evidence>
<comment type="caution">
    <text evidence="3">The sequence shown here is derived from an EMBL/GenBank/DDBJ whole genome shotgun (WGS) entry which is preliminary data.</text>
</comment>
<keyword evidence="2" id="KW-0812">Transmembrane</keyword>
<organism evidence="3 4">
    <name type="scientific">Microbacterium binotii</name>
    <dbReference type="NCBI Taxonomy" id="462710"/>
    <lineage>
        <taxon>Bacteria</taxon>
        <taxon>Bacillati</taxon>
        <taxon>Actinomycetota</taxon>
        <taxon>Actinomycetes</taxon>
        <taxon>Micrococcales</taxon>
        <taxon>Microbacteriaceae</taxon>
        <taxon>Microbacterium</taxon>
    </lineage>
</organism>
<sequence>MALLDLPLFVGASVIAAFGVRWAAATATWWTLLVTVGLAIYATVTREAGAGVVLMSGAAAASVVSLFLVRDGRVPTQAFLRDPLRFREADATAPVRRHVVATSVQLVLFRGAALGVVPVVLLIPPEAPFDPRERASVCPLSIRSGAHSMNGCSLGGASCDLSGPSRAPRELGHEHSGAGIRHRRAVAEADTEPVAR</sequence>
<gene>
    <name evidence="3" type="ORF">GCM10009862_21710</name>
</gene>
<feature type="compositionally biased region" description="Basic and acidic residues" evidence="1">
    <location>
        <begin position="167"/>
        <end position="176"/>
    </location>
</feature>
<keyword evidence="2" id="KW-0472">Membrane</keyword>
<proteinExistence type="predicted"/>
<keyword evidence="4" id="KW-1185">Reference proteome</keyword>
<evidence type="ECO:0000313" key="4">
    <source>
        <dbReference type="Proteomes" id="UP001500274"/>
    </source>
</evidence>
<feature type="transmembrane region" description="Helical" evidence="2">
    <location>
        <begin position="27"/>
        <end position="44"/>
    </location>
</feature>